<dbReference type="RefSeq" id="WP_122201561.1">
    <property type="nucleotide sequence ID" value="NZ_CABJFV010000007.1"/>
</dbReference>
<proteinExistence type="predicted"/>
<dbReference type="PANTHER" id="PTHR32305">
    <property type="match status" value="1"/>
</dbReference>
<dbReference type="Gene3D" id="2.180.10.10">
    <property type="entry name" value="RHS repeat-associated core"/>
    <property type="match status" value="1"/>
</dbReference>
<dbReference type="Pfam" id="PF14891">
    <property type="entry name" value="Peptidase_M91"/>
    <property type="match status" value="1"/>
</dbReference>
<dbReference type="Pfam" id="PF20041">
    <property type="entry name" value="DUF6443"/>
    <property type="match status" value="1"/>
</dbReference>
<sequence>MKKYILAIVYLIYSICVLSQSQDQNYIKTRTMVDETDQNKYLDVIEYFDGLGRLTQTVQVGITPAHNSLVILQEYDMYGRECATWLPAIIMGNNGNFTNVTDLKSSAITSYGNDLNPYSKTIYEASPLNRVLEQYGPGANWHSSNSSNKVSYLTNDAIGNRSCMYFKIDGSGLNASLVKSGLYAVGELYVTEKKNEIGNLSYEFKNSLEQTILIRQMNNNEAHDTYYVYDDFGNLNYVIPPILADKIIKENKSMADNSLEVKQYAYLYKYDERNRCIRKRLPGCDWIYYVYDRTDRLIFTQDGESRKKHEWIYSIPDALGRIVQTGTCRNTDISNENYKDKLVIGTYNVEKGYSFSDFIPENRRCFMSNYYDNYDFLTNRNKELVYEERPGYGKRYNVNDYSAKGLLTGTYVNTIPAGWEGALDEYSALYYDNRGRLIQSRKSRMSGEAFDNEYLAYNFQGQPVKRLHEHLMTDINQISELYSYEYDHAGRLIEIRHKLNEGNEVVIARNTYDELGRLISEQANGQEGLQTDYSYNIRSWTTNLNNSVYRESIEYNNIGNVIYMNEYRHSKRPQYYWEVSMEYDDLSRMTSYADAGYGAAPTTFFEYDKHGNIIYIDRSGVTAEDSYDSCDELTITHSGNQVQSVVDATDYSETYYSYDFRNLTGVGPSASYEYDLNGAVTKDPYKGATIINNSLNLPQQITVNNNLASGSITYIYLATGEKIMASSSVSLRRSLNPAEIAGGVSTMASTDRDEATFYFGNIIYKTTPEGEPYLDKILIDNGYIKDGEYYFYIKDHLGNNRATAFSTGSVKGMDDYFPYGMPVIDSKWGKNPQAYRFGGKELERLMGLNLYDFQARWHDPALGRFMSVDPLCEKYYSISPYAYCANNPINAIDLRGDSITYIINSTMTNPNGTTSISSSTYYYGQDANGNYGFIGSNGQVYSGNDTYLNNLTTAINNLRVGGNVGNTLVSDLMSSTNRVQIVRGNNTADINGAFIKWNPNSTAGGINAIGSENRPSYIGLGHEMAHIQDVWNGTIDNSTWVTAGGVAIPNSEKYATHIENQLRAENGILLRTHYGIDASTGTRVGLESTRIVRGVTSLFYWKSNGIAPNGIPLLSTPFIYRRR</sequence>
<evidence type="ECO:0000259" key="2">
    <source>
        <dbReference type="Pfam" id="PF20041"/>
    </source>
</evidence>
<evidence type="ECO:0000313" key="4">
    <source>
        <dbReference type="Proteomes" id="UP000284379"/>
    </source>
</evidence>
<reference evidence="3 4" key="1">
    <citation type="submission" date="2018-08" db="EMBL/GenBank/DDBJ databases">
        <title>A genome reference for cultivated species of the human gut microbiota.</title>
        <authorList>
            <person name="Zou Y."/>
            <person name="Xue W."/>
            <person name="Luo G."/>
        </authorList>
    </citation>
    <scope>NUCLEOTIDE SEQUENCE [LARGE SCALE GENOMIC DNA]</scope>
    <source>
        <strain evidence="3 4">AM40-30BH</strain>
    </source>
</reference>
<dbReference type="PANTHER" id="PTHR32305:SF15">
    <property type="entry name" value="PROTEIN RHSA-RELATED"/>
    <property type="match status" value="1"/>
</dbReference>
<dbReference type="InterPro" id="IPR028208">
    <property type="entry name" value="Effector_pro_NleD-like"/>
</dbReference>
<accession>A0A413VN87</accession>
<gene>
    <name evidence="3" type="ORF">DW888_11180</name>
</gene>
<name>A0A413VN87_9BACE</name>
<dbReference type="AlphaFoldDB" id="A0A413VN87"/>
<feature type="signal peptide" evidence="1">
    <location>
        <begin position="1"/>
        <end position="19"/>
    </location>
</feature>
<dbReference type="InterPro" id="IPR045619">
    <property type="entry name" value="DUF6443"/>
</dbReference>
<protein>
    <submittedName>
        <fullName evidence="3">RHS repeat-associated core domain-containing protein</fullName>
    </submittedName>
</protein>
<dbReference type="InterPro" id="IPR050708">
    <property type="entry name" value="T6SS_VgrG/RHS"/>
</dbReference>
<keyword evidence="1" id="KW-0732">Signal</keyword>
<feature type="chain" id="PRO_5019093533" evidence="1">
    <location>
        <begin position="20"/>
        <end position="1123"/>
    </location>
</feature>
<dbReference type="EMBL" id="QSGO01000007">
    <property type="protein sequence ID" value="RHB35009.1"/>
    <property type="molecule type" value="Genomic_DNA"/>
</dbReference>
<evidence type="ECO:0000313" key="3">
    <source>
        <dbReference type="EMBL" id="RHB35009.1"/>
    </source>
</evidence>
<dbReference type="Proteomes" id="UP000284379">
    <property type="component" value="Unassembled WGS sequence"/>
</dbReference>
<dbReference type="InterPro" id="IPR022385">
    <property type="entry name" value="Rhs_assc_core"/>
</dbReference>
<comment type="caution">
    <text evidence="3">The sequence shown here is derived from an EMBL/GenBank/DDBJ whole genome shotgun (WGS) entry which is preliminary data.</text>
</comment>
<organism evidence="3 4">
    <name type="scientific">Bacteroides nordii</name>
    <dbReference type="NCBI Taxonomy" id="291645"/>
    <lineage>
        <taxon>Bacteria</taxon>
        <taxon>Pseudomonadati</taxon>
        <taxon>Bacteroidota</taxon>
        <taxon>Bacteroidia</taxon>
        <taxon>Bacteroidales</taxon>
        <taxon>Bacteroidaceae</taxon>
        <taxon>Bacteroides</taxon>
    </lineage>
</organism>
<evidence type="ECO:0000256" key="1">
    <source>
        <dbReference type="SAM" id="SignalP"/>
    </source>
</evidence>
<feature type="domain" description="DUF6443" evidence="2">
    <location>
        <begin position="31"/>
        <end position="153"/>
    </location>
</feature>
<dbReference type="NCBIfam" id="TIGR03696">
    <property type="entry name" value="Rhs_assc_core"/>
    <property type="match status" value="1"/>
</dbReference>